<dbReference type="SUPFAM" id="SSF55729">
    <property type="entry name" value="Acyl-CoA N-acyltransferases (Nat)"/>
    <property type="match status" value="1"/>
</dbReference>
<dbReference type="InterPro" id="IPR039143">
    <property type="entry name" value="GNPNAT1-like"/>
</dbReference>
<dbReference type="Proteomes" id="UP000218427">
    <property type="component" value="Unassembled WGS sequence"/>
</dbReference>
<keyword evidence="3" id="KW-1185">Reference proteome</keyword>
<dbReference type="EMBL" id="LRFG02000001">
    <property type="protein sequence ID" value="PCO06817.1"/>
    <property type="molecule type" value="Genomic_DNA"/>
</dbReference>
<organism evidence="2 3">
    <name type="scientific">Microbulbifer flavimaris</name>
    <dbReference type="NCBI Taxonomy" id="1781068"/>
    <lineage>
        <taxon>Bacteria</taxon>
        <taxon>Pseudomonadati</taxon>
        <taxon>Pseudomonadota</taxon>
        <taxon>Gammaproteobacteria</taxon>
        <taxon>Cellvibrionales</taxon>
        <taxon>Microbulbiferaceae</taxon>
        <taxon>Microbulbifer</taxon>
    </lineage>
</organism>
<evidence type="ECO:0000259" key="1">
    <source>
        <dbReference type="PROSITE" id="PS51186"/>
    </source>
</evidence>
<name>A0ABX4I320_9GAMM</name>
<reference evidence="2" key="1">
    <citation type="submission" date="2017-08" db="EMBL/GenBank/DDBJ databases">
        <title>Microbulbifer marisrubri sp. nov., a halophilic alphaproteobacterium isolated from marine sediment of the Yellow Sea, China.</title>
        <authorList>
            <person name="Zhang G."/>
            <person name="Xiong Q."/>
        </authorList>
    </citation>
    <scope>NUCLEOTIDE SEQUENCE [LARGE SCALE GENOMIC DNA]</scope>
    <source>
        <strain evidence="2">WRN-8</strain>
    </source>
</reference>
<proteinExistence type="predicted"/>
<dbReference type="RefSeq" id="WP_067080976.1">
    <property type="nucleotide sequence ID" value="NZ_LRFG02000001.1"/>
</dbReference>
<gene>
    <name evidence="2" type="ORF">AWR36_003475</name>
</gene>
<sequence length="141" mass="15906">MAEIEIAVADWERDLKPIRQIREAVFIREQSVDPAIEWDDQETRATHFLVQRQGEPVATGRMTSDGKIGRMAVLPSFRGRGLGLCLLEAICAHARSVGLKRVYLHAQCHAEGFYARGGFRVTGGQFEEAGIPHIKMERRFD</sequence>
<dbReference type="PROSITE" id="PS51186">
    <property type="entry name" value="GNAT"/>
    <property type="match status" value="1"/>
</dbReference>
<dbReference type="InterPro" id="IPR000182">
    <property type="entry name" value="GNAT_dom"/>
</dbReference>
<dbReference type="PANTHER" id="PTHR13355:SF11">
    <property type="entry name" value="GLUCOSAMINE 6-PHOSPHATE N-ACETYLTRANSFERASE"/>
    <property type="match status" value="1"/>
</dbReference>
<dbReference type="Pfam" id="PF13673">
    <property type="entry name" value="Acetyltransf_10"/>
    <property type="match status" value="1"/>
</dbReference>
<protein>
    <submittedName>
        <fullName evidence="2">GNAT family N-acetyltransferase</fullName>
    </submittedName>
</protein>
<feature type="domain" description="N-acetyltransferase" evidence="1">
    <location>
        <begin position="4"/>
        <end position="141"/>
    </location>
</feature>
<dbReference type="InterPro" id="IPR016181">
    <property type="entry name" value="Acyl_CoA_acyltransferase"/>
</dbReference>
<evidence type="ECO:0000313" key="2">
    <source>
        <dbReference type="EMBL" id="PCO06817.1"/>
    </source>
</evidence>
<evidence type="ECO:0000313" key="3">
    <source>
        <dbReference type="Proteomes" id="UP000218427"/>
    </source>
</evidence>
<dbReference type="CDD" id="cd04301">
    <property type="entry name" value="NAT_SF"/>
    <property type="match status" value="1"/>
</dbReference>
<dbReference type="Gene3D" id="3.40.630.30">
    <property type="match status" value="1"/>
</dbReference>
<accession>A0ABX4I320</accession>
<comment type="caution">
    <text evidence="2">The sequence shown here is derived from an EMBL/GenBank/DDBJ whole genome shotgun (WGS) entry which is preliminary data.</text>
</comment>
<dbReference type="PANTHER" id="PTHR13355">
    <property type="entry name" value="GLUCOSAMINE 6-PHOSPHATE N-ACETYLTRANSFERASE"/>
    <property type="match status" value="1"/>
</dbReference>